<comment type="caution">
    <text evidence="12">The sequence shown here is derived from an EMBL/GenBank/DDBJ whole genome shotgun (WGS) entry which is preliminary data.</text>
</comment>
<comment type="function">
    <text evidence="9">Part of the Sec protein translocase complex. Interacts with the SecYEG preprotein conducting channel. SecDF uses the proton motive force (PMF) to complete protein translocation after the ATP-dependent function of SecA.</text>
</comment>
<keyword evidence="2 9" id="KW-0813">Transport</keyword>
<protein>
    <recommendedName>
        <fullName evidence="9">Protein-export membrane protein SecF</fullName>
    </recommendedName>
</protein>
<evidence type="ECO:0000256" key="2">
    <source>
        <dbReference type="ARBA" id="ARBA00022448"/>
    </source>
</evidence>
<evidence type="ECO:0000256" key="7">
    <source>
        <dbReference type="ARBA" id="ARBA00023010"/>
    </source>
</evidence>
<evidence type="ECO:0000256" key="4">
    <source>
        <dbReference type="ARBA" id="ARBA00022692"/>
    </source>
</evidence>
<feature type="transmembrane region" description="Helical" evidence="9">
    <location>
        <begin position="140"/>
        <end position="159"/>
    </location>
</feature>
<dbReference type="InterPro" id="IPR005665">
    <property type="entry name" value="SecF_bac"/>
</dbReference>
<dbReference type="InterPro" id="IPR055344">
    <property type="entry name" value="SecD_SecF_C_bact"/>
</dbReference>
<keyword evidence="6 9" id="KW-1133">Transmembrane helix</keyword>
<proteinExistence type="inferred from homology"/>
<feature type="compositionally biased region" description="Low complexity" evidence="10">
    <location>
        <begin position="344"/>
        <end position="354"/>
    </location>
</feature>
<comment type="similarity">
    <text evidence="9">Belongs to the SecD/SecF family. SecF subfamily.</text>
</comment>
<evidence type="ECO:0000256" key="9">
    <source>
        <dbReference type="HAMAP-Rule" id="MF_01464"/>
    </source>
</evidence>
<gene>
    <name evidence="9 12" type="primary">secF</name>
    <name evidence="12" type="ORF">GCM10009547_31350</name>
</gene>
<reference evidence="12 13" key="1">
    <citation type="journal article" date="2019" name="Int. J. Syst. Evol. Microbiol.">
        <title>The Global Catalogue of Microorganisms (GCM) 10K type strain sequencing project: providing services to taxonomists for standard genome sequencing and annotation.</title>
        <authorList>
            <consortium name="The Broad Institute Genomics Platform"/>
            <consortium name="The Broad Institute Genome Sequencing Center for Infectious Disease"/>
            <person name="Wu L."/>
            <person name="Ma J."/>
        </authorList>
    </citation>
    <scope>NUCLEOTIDE SEQUENCE [LARGE SCALE GENOMIC DNA]</scope>
    <source>
        <strain evidence="12 13">JCM 10671</strain>
    </source>
</reference>
<dbReference type="PANTHER" id="PTHR30081:SF8">
    <property type="entry name" value="PROTEIN TRANSLOCASE SUBUNIT SECF"/>
    <property type="match status" value="1"/>
</dbReference>
<evidence type="ECO:0000256" key="8">
    <source>
        <dbReference type="ARBA" id="ARBA00023136"/>
    </source>
</evidence>
<dbReference type="HAMAP" id="MF_01464_B">
    <property type="entry name" value="SecF_B"/>
    <property type="match status" value="1"/>
</dbReference>
<evidence type="ECO:0000256" key="5">
    <source>
        <dbReference type="ARBA" id="ARBA00022927"/>
    </source>
</evidence>
<evidence type="ECO:0000259" key="11">
    <source>
        <dbReference type="Pfam" id="PF02355"/>
    </source>
</evidence>
<feature type="transmembrane region" description="Helical" evidence="9">
    <location>
        <begin position="250"/>
        <end position="269"/>
    </location>
</feature>
<dbReference type="Proteomes" id="UP001500957">
    <property type="component" value="Unassembled WGS sequence"/>
</dbReference>
<evidence type="ECO:0000313" key="12">
    <source>
        <dbReference type="EMBL" id="GAA0625767.1"/>
    </source>
</evidence>
<keyword evidence="8 9" id="KW-0472">Membrane</keyword>
<evidence type="ECO:0000313" key="13">
    <source>
        <dbReference type="Proteomes" id="UP001500957"/>
    </source>
</evidence>
<dbReference type="RefSeq" id="WP_344606395.1">
    <property type="nucleotide sequence ID" value="NZ_BAAAHE010000026.1"/>
</dbReference>
<evidence type="ECO:0000256" key="10">
    <source>
        <dbReference type="SAM" id="MobiDB-lite"/>
    </source>
</evidence>
<keyword evidence="5 9" id="KW-0653">Protein transport</keyword>
<dbReference type="PRINTS" id="PR01755">
    <property type="entry name" value="SECFTRNLCASE"/>
</dbReference>
<feature type="domain" description="Protein export membrane protein SecD/SecF C-terminal" evidence="11">
    <location>
        <begin position="113"/>
        <end position="303"/>
    </location>
</feature>
<feature type="region of interest" description="Disordered" evidence="10">
    <location>
        <begin position="322"/>
        <end position="377"/>
    </location>
</feature>
<dbReference type="NCBIfam" id="TIGR00966">
    <property type="entry name" value="transloc_SecF"/>
    <property type="match status" value="1"/>
</dbReference>
<keyword evidence="13" id="KW-1185">Reference proteome</keyword>
<feature type="transmembrane region" description="Helical" evidence="9">
    <location>
        <begin position="194"/>
        <end position="212"/>
    </location>
</feature>
<dbReference type="PANTHER" id="PTHR30081">
    <property type="entry name" value="PROTEIN-EXPORT MEMBRANE PROTEIN SEC"/>
    <property type="match status" value="1"/>
</dbReference>
<dbReference type="InterPro" id="IPR022813">
    <property type="entry name" value="SecD/SecF_arch_bac"/>
</dbReference>
<organism evidence="12 13">
    <name type="scientific">Sporichthya brevicatena</name>
    <dbReference type="NCBI Taxonomy" id="171442"/>
    <lineage>
        <taxon>Bacteria</taxon>
        <taxon>Bacillati</taxon>
        <taxon>Actinomycetota</taxon>
        <taxon>Actinomycetes</taxon>
        <taxon>Sporichthyales</taxon>
        <taxon>Sporichthyaceae</taxon>
        <taxon>Sporichthya</taxon>
    </lineage>
</organism>
<dbReference type="SUPFAM" id="SSF82866">
    <property type="entry name" value="Multidrug efflux transporter AcrB transmembrane domain"/>
    <property type="match status" value="1"/>
</dbReference>
<keyword evidence="3 9" id="KW-1003">Cell membrane</keyword>
<comment type="subcellular location">
    <subcellularLocation>
        <location evidence="1 9">Cell membrane</location>
        <topology evidence="1 9">Multi-pass membrane protein</topology>
    </subcellularLocation>
</comment>
<name>A0ABN1H0U5_9ACTN</name>
<dbReference type="Pfam" id="PF02355">
    <property type="entry name" value="SecD_SecF_C"/>
    <property type="match status" value="1"/>
</dbReference>
<accession>A0ABN1H0U5</accession>
<evidence type="ECO:0000256" key="3">
    <source>
        <dbReference type="ARBA" id="ARBA00022475"/>
    </source>
</evidence>
<feature type="transmembrane region" description="Helical" evidence="9">
    <location>
        <begin position="275"/>
        <end position="301"/>
    </location>
</feature>
<sequence length="377" mass="39946">MSRLADLGGQLQRGERSFDFVGRRRLWFLISCAVLVVSALGLGFRGLDLGVEFDGGSVFEVSSATTSVGEVRDIVEGAGAEEPKVQKLGSDRYRIETTAVSAEEAQPITEALSKELNVPPADITTNVVGPSWGDDVTNKALTSLLIFLALVAVYLAIVFEFKMAIGALLALLHDLVITVGIYAIVGFVVTPATVIGLLTILGYSLYDTVVVFDKVRENTGDLKKTNKSTYSKAANLAVNQTLVRSINTTVIALLPVSGLLFVGAGLLGAGTLKDLSLVLFIGMAVGAYSSICLATPMVAFLKEREPEMQELAKRVAVREAALAKKAPAGRRADGSTEPAPEPAPARTAVATPRAPGERVQPKRGGPRGGRNTRPKRK</sequence>
<feature type="transmembrane region" description="Helical" evidence="9">
    <location>
        <begin position="166"/>
        <end position="188"/>
    </location>
</feature>
<feature type="transmembrane region" description="Helical" evidence="9">
    <location>
        <begin position="26"/>
        <end position="44"/>
    </location>
</feature>
<dbReference type="NCBIfam" id="TIGR00916">
    <property type="entry name" value="2A0604s01"/>
    <property type="match status" value="1"/>
</dbReference>
<dbReference type="EMBL" id="BAAAHE010000026">
    <property type="protein sequence ID" value="GAA0625767.1"/>
    <property type="molecule type" value="Genomic_DNA"/>
</dbReference>
<evidence type="ECO:0000256" key="1">
    <source>
        <dbReference type="ARBA" id="ARBA00004651"/>
    </source>
</evidence>
<dbReference type="InterPro" id="IPR022645">
    <property type="entry name" value="SecD/SecF_bac"/>
</dbReference>
<dbReference type="Gene3D" id="1.20.1640.10">
    <property type="entry name" value="Multidrug efflux transporter AcrB transmembrane domain"/>
    <property type="match status" value="1"/>
</dbReference>
<comment type="subunit">
    <text evidence="9">Forms a complex with SecD. Part of the essential Sec protein translocation apparatus which comprises SecA, SecYEG and auxiliary proteins SecDF. Other proteins may also be involved.</text>
</comment>
<evidence type="ECO:0000256" key="6">
    <source>
        <dbReference type="ARBA" id="ARBA00022989"/>
    </source>
</evidence>
<keyword evidence="4 9" id="KW-0812">Transmembrane</keyword>
<dbReference type="InterPro" id="IPR048634">
    <property type="entry name" value="SecD_SecF_C"/>
</dbReference>
<keyword evidence="7 9" id="KW-0811">Translocation</keyword>